<evidence type="ECO:0000313" key="6">
    <source>
        <dbReference type="Proteomes" id="UP000613840"/>
    </source>
</evidence>
<evidence type="ECO:0000259" key="4">
    <source>
        <dbReference type="Pfam" id="PF22244"/>
    </source>
</evidence>
<evidence type="ECO:0000256" key="3">
    <source>
        <dbReference type="ARBA" id="ARBA00022801"/>
    </source>
</evidence>
<dbReference type="Gene3D" id="3.40.50.1820">
    <property type="entry name" value="alpha/beta hydrolase"/>
    <property type="match status" value="1"/>
</dbReference>
<sequence>MIDDFGRYVYGIAPQAEPAVELRALDQPVTLGAGSRSRHELIISTERGRHLVELLLCLPNTDRSPVFSCLNFNGNDDVLATFPIDLLLRNGYGLATVHADAFEPDRADGAAEGVRRILPDPPAEAPWGTIGVWAWGLSVVRRELANLPHIRSDQVIAIGHSRMGKAALWSAAQDQGFAAVISNAAGCSGDSLHTHRAEGTEDIAAITGRFGYWFTPGYADFADRDDELPVDQDELLASIAPRPVYVGSGSEDTWADPDGEFLAVRSARQRNGGSGPVGFHLRPGGHGLTAEDWRHYIAFCNTHVKRP</sequence>
<proteinExistence type="predicted"/>
<evidence type="ECO:0000256" key="1">
    <source>
        <dbReference type="ARBA" id="ARBA00022487"/>
    </source>
</evidence>
<dbReference type="InterPro" id="IPR054579">
    <property type="entry name" value="GCE-like_dom"/>
</dbReference>
<comment type="caution">
    <text evidence="5">The sequence shown here is derived from an EMBL/GenBank/DDBJ whole genome shotgun (WGS) entry which is preliminary data.</text>
</comment>
<keyword evidence="6" id="KW-1185">Reference proteome</keyword>
<gene>
    <name evidence="5" type="ORF">GCM10011575_02320</name>
</gene>
<name>A0A917W0Z6_9ACTN</name>
<keyword evidence="1" id="KW-0719">Serine esterase</keyword>
<dbReference type="InterPro" id="IPR029058">
    <property type="entry name" value="AB_hydrolase_fold"/>
</dbReference>
<dbReference type="AlphaFoldDB" id="A0A917W0Z6"/>
<organism evidence="5 6">
    <name type="scientific">Microlunatus endophyticus</name>
    <dbReference type="NCBI Taxonomy" id="1716077"/>
    <lineage>
        <taxon>Bacteria</taxon>
        <taxon>Bacillati</taxon>
        <taxon>Actinomycetota</taxon>
        <taxon>Actinomycetes</taxon>
        <taxon>Propionibacteriales</taxon>
        <taxon>Propionibacteriaceae</taxon>
        <taxon>Microlunatus</taxon>
    </lineage>
</organism>
<evidence type="ECO:0000256" key="2">
    <source>
        <dbReference type="ARBA" id="ARBA00022729"/>
    </source>
</evidence>
<feature type="domain" description="4-O-methyl-glucuronoyl methylesterase-like" evidence="4">
    <location>
        <begin position="127"/>
        <end position="268"/>
    </location>
</feature>
<reference evidence="5" key="1">
    <citation type="journal article" date="2014" name="Int. J. Syst. Evol. Microbiol.">
        <title>Complete genome sequence of Corynebacterium casei LMG S-19264T (=DSM 44701T), isolated from a smear-ripened cheese.</title>
        <authorList>
            <consortium name="US DOE Joint Genome Institute (JGI-PGF)"/>
            <person name="Walter F."/>
            <person name="Albersmeier A."/>
            <person name="Kalinowski J."/>
            <person name="Ruckert C."/>
        </authorList>
    </citation>
    <scope>NUCLEOTIDE SEQUENCE</scope>
    <source>
        <strain evidence="5">CGMCC 4.7306</strain>
    </source>
</reference>
<accession>A0A917W0Z6</accession>
<dbReference type="EMBL" id="BMMZ01000001">
    <property type="protein sequence ID" value="GGL47966.1"/>
    <property type="molecule type" value="Genomic_DNA"/>
</dbReference>
<dbReference type="GO" id="GO:0052689">
    <property type="term" value="F:carboxylic ester hydrolase activity"/>
    <property type="evidence" value="ECO:0007669"/>
    <property type="project" value="UniProtKB-KW"/>
</dbReference>
<reference evidence="5" key="2">
    <citation type="submission" date="2020-09" db="EMBL/GenBank/DDBJ databases">
        <authorList>
            <person name="Sun Q."/>
            <person name="Zhou Y."/>
        </authorList>
    </citation>
    <scope>NUCLEOTIDE SEQUENCE</scope>
    <source>
        <strain evidence="5">CGMCC 4.7306</strain>
    </source>
</reference>
<dbReference type="Proteomes" id="UP000613840">
    <property type="component" value="Unassembled WGS sequence"/>
</dbReference>
<protein>
    <submittedName>
        <fullName evidence="5">Acetylxylan esterase</fullName>
    </submittedName>
</protein>
<dbReference type="SUPFAM" id="SSF53474">
    <property type="entry name" value="alpha/beta-Hydrolases"/>
    <property type="match status" value="1"/>
</dbReference>
<keyword evidence="3" id="KW-0378">Hydrolase</keyword>
<keyword evidence="2" id="KW-0732">Signal</keyword>
<evidence type="ECO:0000313" key="5">
    <source>
        <dbReference type="EMBL" id="GGL47966.1"/>
    </source>
</evidence>
<dbReference type="Pfam" id="PF22244">
    <property type="entry name" value="GCE_fung"/>
    <property type="match status" value="1"/>
</dbReference>